<keyword evidence="2" id="KW-0238">DNA-binding</keyword>
<evidence type="ECO:0000256" key="3">
    <source>
        <dbReference type="ARBA" id="ARBA00023163"/>
    </source>
</evidence>
<dbReference type="InterPro" id="IPR000792">
    <property type="entry name" value="Tscrpt_reg_LuxR_C"/>
</dbReference>
<proteinExistence type="predicted"/>
<sequence>MPHKNNLPLRQGMIRRPRLHALISEGLGYPLLVFQAGSGFGKTQAMADFLSQNNEDRILWMRLGSLDNLHTRFWDHLTCALGREFPGLAARMENLEFPGTLYKYDEFLQALTSEISGGRRVLWTFDDFGEITDKGVKDFFRMLAEPELENFRLVLLSNSTSNMNVSPLMAGSVFHITGGDLRFTPMETAELYRMHGLSPEDDELIRVEQYTEGWPLALNLLALQGGGLLDESGGGSPVFEGVSRLFAERFFNTYPPDLQKFFAALSLLPSFTRDLMVNLYDGDPADLEVVGSHMFITSEPAVGCFKFHNLYRVFLQEKKHLLSPEEENLVWRKAGEYYAASRGIGDVIEAIACYRKCGDHKGMLQVISDIAKWQYEITAENAAYFLEHLDVLTAEEVRQYPVADYLRALINVCILELEKAEALLTDLEQRLLAAGTPEAFTLLGDVYAALGAIHMMRCEEDFGDYYKKAVTYLPEGTNFTSKNKLLTHNNNYFAMPDNLPEAKERMEQAMHYGVSWISRFLSGGMSGLEHIFSAEAAYLSYDLDSAEQHAYRGIYKAEANDQHGLVCNGFFILARISFMRGNLADTARHIQSIADYAGRFSIPLLKEIRDTAQAWYYIRLHDFGRIPRSILNIHNSEQPLLDYGRPQLIYALYMITIGEYARLLGMLEYPKGLYMTWGIWPDRISLNIMTGIIQYHLGNTAAAMEALWSAYDMSCHNGLITMFIEGENHIAPLIAAARQQNKYPFDPQWLDLIEKQSADFARRAAVVRASYKKQSAAKPAKENPLTRREEEILLDLSRGLTREEIAEAYAMSLNTIKSFIKTIYHKLNVSNQAEAVSIAMLNGYIEIPPQE</sequence>
<dbReference type="SUPFAM" id="SSF46894">
    <property type="entry name" value="C-terminal effector domain of the bipartite response regulators"/>
    <property type="match status" value="1"/>
</dbReference>
<reference evidence="5" key="1">
    <citation type="submission" date="2021-01" db="EMBL/GenBank/DDBJ databases">
        <title>Description of Breznakiella homolactica.</title>
        <authorList>
            <person name="Song Y."/>
            <person name="Brune A."/>
        </authorList>
    </citation>
    <scope>NUCLEOTIDE SEQUENCE</scope>
    <source>
        <strain evidence="5">RmG30</strain>
    </source>
</reference>
<evidence type="ECO:0000313" key="5">
    <source>
        <dbReference type="EMBL" id="QQO07820.1"/>
    </source>
</evidence>
<evidence type="ECO:0000259" key="4">
    <source>
        <dbReference type="PROSITE" id="PS50043"/>
    </source>
</evidence>
<dbReference type="RefSeq" id="WP_215625126.1">
    <property type="nucleotide sequence ID" value="NZ_CP067089.2"/>
</dbReference>
<evidence type="ECO:0000313" key="6">
    <source>
        <dbReference type="Proteomes" id="UP000595917"/>
    </source>
</evidence>
<keyword evidence="6" id="KW-1185">Reference proteome</keyword>
<dbReference type="PROSITE" id="PS50043">
    <property type="entry name" value="HTH_LUXR_2"/>
    <property type="match status" value="1"/>
</dbReference>
<dbReference type="Gene3D" id="1.10.10.10">
    <property type="entry name" value="Winged helix-like DNA-binding domain superfamily/Winged helix DNA-binding domain"/>
    <property type="match status" value="1"/>
</dbReference>
<dbReference type="GO" id="GO:0006355">
    <property type="term" value="P:regulation of DNA-templated transcription"/>
    <property type="evidence" value="ECO:0007669"/>
    <property type="project" value="InterPro"/>
</dbReference>
<protein>
    <recommendedName>
        <fullName evidence="4">HTH luxR-type domain-containing protein</fullName>
    </recommendedName>
</protein>
<dbReference type="SMART" id="SM00421">
    <property type="entry name" value="HTH_LUXR"/>
    <property type="match status" value="1"/>
</dbReference>
<feature type="domain" description="HTH luxR-type" evidence="4">
    <location>
        <begin position="778"/>
        <end position="843"/>
    </location>
</feature>
<dbReference type="EMBL" id="CP067089">
    <property type="protein sequence ID" value="QQO07820.1"/>
    <property type="molecule type" value="Genomic_DNA"/>
</dbReference>
<evidence type="ECO:0000256" key="2">
    <source>
        <dbReference type="ARBA" id="ARBA00023125"/>
    </source>
</evidence>
<organism evidence="5 6">
    <name type="scientific">Breznakiella homolactica</name>
    <dbReference type="NCBI Taxonomy" id="2798577"/>
    <lineage>
        <taxon>Bacteria</taxon>
        <taxon>Pseudomonadati</taxon>
        <taxon>Spirochaetota</taxon>
        <taxon>Spirochaetia</taxon>
        <taxon>Spirochaetales</taxon>
        <taxon>Breznakiellaceae</taxon>
        <taxon>Breznakiella</taxon>
    </lineage>
</organism>
<keyword evidence="1" id="KW-0805">Transcription regulation</keyword>
<dbReference type="InterPro" id="IPR036388">
    <property type="entry name" value="WH-like_DNA-bd_sf"/>
</dbReference>
<dbReference type="PRINTS" id="PR00038">
    <property type="entry name" value="HTHLUXR"/>
</dbReference>
<dbReference type="SUPFAM" id="SSF48452">
    <property type="entry name" value="TPR-like"/>
    <property type="match status" value="1"/>
</dbReference>
<gene>
    <name evidence="5" type="ORF">JFL75_12815</name>
</gene>
<dbReference type="PANTHER" id="PTHR44688:SF16">
    <property type="entry name" value="DNA-BINDING TRANSCRIPTIONAL ACTIVATOR DEVR_DOSR"/>
    <property type="match status" value="1"/>
</dbReference>
<dbReference type="PANTHER" id="PTHR44688">
    <property type="entry name" value="DNA-BINDING TRANSCRIPTIONAL ACTIVATOR DEVR_DOSR"/>
    <property type="match status" value="1"/>
</dbReference>
<dbReference type="Proteomes" id="UP000595917">
    <property type="component" value="Chromosome"/>
</dbReference>
<evidence type="ECO:0000256" key="1">
    <source>
        <dbReference type="ARBA" id="ARBA00023015"/>
    </source>
</evidence>
<accession>A0A7T8B9C5</accession>
<dbReference type="Gene3D" id="1.25.40.10">
    <property type="entry name" value="Tetratricopeptide repeat domain"/>
    <property type="match status" value="1"/>
</dbReference>
<dbReference type="InterPro" id="IPR016032">
    <property type="entry name" value="Sig_transdc_resp-reg_C-effctor"/>
</dbReference>
<dbReference type="KEGG" id="bhc:JFL75_12815"/>
<dbReference type="AlphaFoldDB" id="A0A7T8B9C5"/>
<dbReference type="InterPro" id="IPR011990">
    <property type="entry name" value="TPR-like_helical_dom_sf"/>
</dbReference>
<dbReference type="CDD" id="cd06170">
    <property type="entry name" value="LuxR_C_like"/>
    <property type="match status" value="1"/>
</dbReference>
<keyword evidence="3" id="KW-0804">Transcription</keyword>
<dbReference type="Pfam" id="PF00196">
    <property type="entry name" value="GerE"/>
    <property type="match status" value="1"/>
</dbReference>
<dbReference type="GO" id="GO:0003677">
    <property type="term" value="F:DNA binding"/>
    <property type="evidence" value="ECO:0007669"/>
    <property type="project" value="UniProtKB-KW"/>
</dbReference>
<name>A0A7T8B9C5_9SPIR</name>